<keyword evidence="2" id="KW-1185">Reference proteome</keyword>
<evidence type="ECO:0008006" key="3">
    <source>
        <dbReference type="Google" id="ProtNLM"/>
    </source>
</evidence>
<reference evidence="1 2" key="1">
    <citation type="submission" date="2023-12" db="EMBL/GenBank/DDBJ databases">
        <title>Amycolatopsis sp. V23-08.</title>
        <authorList>
            <person name="Somphong A."/>
        </authorList>
    </citation>
    <scope>NUCLEOTIDE SEQUENCE [LARGE SCALE GENOMIC DNA]</scope>
    <source>
        <strain evidence="1 2">V23-08</strain>
    </source>
</reference>
<dbReference type="EMBL" id="JAYFSI010000018">
    <property type="protein sequence ID" value="MEA5366892.1"/>
    <property type="molecule type" value="Genomic_DNA"/>
</dbReference>
<name>A0ABU5RKR7_9PSEU</name>
<evidence type="ECO:0000313" key="2">
    <source>
        <dbReference type="Proteomes" id="UP001304298"/>
    </source>
</evidence>
<comment type="caution">
    <text evidence="1">The sequence shown here is derived from an EMBL/GenBank/DDBJ whole genome shotgun (WGS) entry which is preliminary data.</text>
</comment>
<proteinExistence type="predicted"/>
<dbReference type="Proteomes" id="UP001304298">
    <property type="component" value="Unassembled WGS sequence"/>
</dbReference>
<accession>A0ABU5RKR7</accession>
<evidence type="ECO:0000313" key="1">
    <source>
        <dbReference type="EMBL" id="MEA5366892.1"/>
    </source>
</evidence>
<gene>
    <name evidence="1" type="ORF">VA596_45690</name>
</gene>
<dbReference type="RefSeq" id="WP_323336468.1">
    <property type="nucleotide sequence ID" value="NZ_JAYFSI010000018.1"/>
</dbReference>
<protein>
    <recommendedName>
        <fullName evidence="3">HTH cro/C1-type domain-containing protein</fullName>
    </recommendedName>
</protein>
<sequence length="189" mass="21210">MNYPAFTVTVSREDTLWVAVVTDGLERGYVGADDFENFADIDPGMREIIADLTGIQPSQFTVSWRYEFGEEDETALVLEYQEAHRIAEDMAEWRDRVRSRLVSDLSKKLSQRAVADLLGLSHQRVNQLSHDPVPEFSLALPAVDELADALRRSLGMDREGFLKAIAQLNSFAASSNQNQEEVASSACRR</sequence>
<organism evidence="1 2">
    <name type="scientific">Amycolatopsis heterodermiae</name>
    <dbReference type="NCBI Taxonomy" id="3110235"/>
    <lineage>
        <taxon>Bacteria</taxon>
        <taxon>Bacillati</taxon>
        <taxon>Actinomycetota</taxon>
        <taxon>Actinomycetes</taxon>
        <taxon>Pseudonocardiales</taxon>
        <taxon>Pseudonocardiaceae</taxon>
        <taxon>Amycolatopsis</taxon>
    </lineage>
</organism>